<gene>
    <name evidence="3" type="ORF">R70211_06764</name>
</gene>
<dbReference type="Proteomes" id="UP000675121">
    <property type="component" value="Unassembled WGS sequence"/>
</dbReference>
<accession>A0A9N8R2J8</accession>
<dbReference type="Gene3D" id="1.10.530.10">
    <property type="match status" value="1"/>
</dbReference>
<dbReference type="InterPro" id="IPR023346">
    <property type="entry name" value="Lysozyme-like_dom_sf"/>
</dbReference>
<evidence type="ECO:0000313" key="4">
    <source>
        <dbReference type="Proteomes" id="UP000675121"/>
    </source>
</evidence>
<dbReference type="EMBL" id="CAJNAS010000029">
    <property type="protein sequence ID" value="CAE6958555.1"/>
    <property type="molecule type" value="Genomic_DNA"/>
</dbReference>
<dbReference type="SUPFAM" id="SSF53955">
    <property type="entry name" value="Lysozyme-like"/>
    <property type="match status" value="1"/>
</dbReference>
<feature type="region of interest" description="Disordered" evidence="1">
    <location>
        <begin position="148"/>
        <end position="201"/>
    </location>
</feature>
<proteinExistence type="predicted"/>
<feature type="domain" description="Transglycosylase SLT" evidence="2">
    <location>
        <begin position="18"/>
        <end position="111"/>
    </location>
</feature>
<evidence type="ECO:0000259" key="2">
    <source>
        <dbReference type="Pfam" id="PF01464"/>
    </source>
</evidence>
<organism evidence="3 4">
    <name type="scientific">Paraburkholderia domus</name>
    <dbReference type="NCBI Taxonomy" id="2793075"/>
    <lineage>
        <taxon>Bacteria</taxon>
        <taxon>Pseudomonadati</taxon>
        <taxon>Pseudomonadota</taxon>
        <taxon>Betaproteobacteria</taxon>
        <taxon>Burkholderiales</taxon>
        <taxon>Burkholderiaceae</taxon>
        <taxon>Paraburkholderia</taxon>
    </lineage>
</organism>
<dbReference type="Pfam" id="PF01464">
    <property type="entry name" value="SLT"/>
    <property type="match status" value="1"/>
</dbReference>
<keyword evidence="4" id="KW-1185">Reference proteome</keyword>
<comment type="caution">
    <text evidence="3">The sequence shown here is derived from an EMBL/GenBank/DDBJ whole genome shotgun (WGS) entry which is preliminary data.</text>
</comment>
<dbReference type="AlphaFoldDB" id="A0A9N8R2J8"/>
<dbReference type="InterPro" id="IPR008258">
    <property type="entry name" value="Transglycosylase_SLT_dom_1"/>
</dbReference>
<reference evidence="3" key="1">
    <citation type="submission" date="2021-02" db="EMBL/GenBank/DDBJ databases">
        <authorList>
            <person name="Vanwijnsberghe S."/>
        </authorList>
    </citation>
    <scope>NUCLEOTIDE SEQUENCE</scope>
    <source>
        <strain evidence="3">R-70211</strain>
    </source>
</reference>
<evidence type="ECO:0000313" key="3">
    <source>
        <dbReference type="EMBL" id="CAE6958555.1"/>
    </source>
</evidence>
<sequence>MTTARSYLDPVYDQIESSAANQAGIDPALLRSVRTQGERSNADQVSSAGARTVYQIIPNTRAGLMKNYGVDPYASPHDAALGAALLLKEGLRRNNGNVEAAIGEYHGGTDRSQWGPVNAAYRARVMGDAPSAAARAGTNQYNLLPGDGLTAADAGSPSLKPVTIPNPDEAPDSPASIYQPATKAPSQLPAAMPTLSPEAPPNVAPDWSGWLDSYIRNVLNSV</sequence>
<dbReference type="RefSeq" id="WP_201138561.1">
    <property type="nucleotide sequence ID" value="NZ_CAJNAS010000029.1"/>
</dbReference>
<evidence type="ECO:0000256" key="1">
    <source>
        <dbReference type="SAM" id="MobiDB-lite"/>
    </source>
</evidence>
<name>A0A9N8R2J8_9BURK</name>
<protein>
    <recommendedName>
        <fullName evidence="2">Transglycosylase SLT domain-containing protein</fullName>
    </recommendedName>
</protein>